<feature type="domain" description="Saposin B-type" evidence="5">
    <location>
        <begin position="292"/>
        <end position="372"/>
    </location>
</feature>
<reference evidence="6" key="2">
    <citation type="submission" date="2021-02" db="EMBL/GenBank/DDBJ databases">
        <authorList>
            <person name="Kimball J.A."/>
            <person name="Haas M.W."/>
            <person name="Macchietto M."/>
            <person name="Kono T."/>
            <person name="Duquette J."/>
            <person name="Shao M."/>
        </authorList>
    </citation>
    <scope>NUCLEOTIDE SEQUENCE</scope>
    <source>
        <tissue evidence="6">Fresh leaf tissue</tissue>
    </source>
</reference>
<name>A0A8J5W0U3_ZIZPA</name>
<dbReference type="OrthoDB" id="69496at2759"/>
<evidence type="ECO:0000313" key="7">
    <source>
        <dbReference type="Proteomes" id="UP000729402"/>
    </source>
</evidence>
<dbReference type="PANTHER" id="PTHR35756">
    <property type="entry name" value="OS05G0337400 PROTEIN"/>
    <property type="match status" value="1"/>
</dbReference>
<dbReference type="PROSITE" id="PS50015">
    <property type="entry name" value="SAP_B"/>
    <property type="match status" value="2"/>
</dbReference>
<evidence type="ECO:0000259" key="5">
    <source>
        <dbReference type="PROSITE" id="PS50015"/>
    </source>
</evidence>
<keyword evidence="3" id="KW-1015">Disulfide bond</keyword>
<dbReference type="InterPro" id="IPR008139">
    <property type="entry name" value="SaposinB_dom"/>
</dbReference>
<keyword evidence="1" id="KW-0378">Hydrolase</keyword>
<sequence length="386" mass="41799">MMLSSPATARLLLPSATAVAPLPTRRASPQLPCARSRRRSGSRLEVVRAASAEVAAPVAAPAYNSDSLILYFKAEGTMEERAIPKITQALEGVEGVSDLEVLIEEGIGSVVLTKETTVQATGVASNLVEAIQGAGFKLQTLSLSFEDFNEGAVAVEGAGGKMGPRVLLLMFIIGIVLLGGTSLAFDNAVGENIPNENMTPLIMKGNPQLCQLCEQFATEALFYLNENETQIEIIATLHQACLKFPSFKLECTKLVDYYASLFFTKITSLSPEEFCVSVSLCDEVTFIHLPRHEDACTLCHEVANEILTDLDNPDMELNIIELLLKGCNNADNFVQKCKKLIIQDAPVILEHIKKFLKKKDLCNSIHVCGGKKFPARAGVLRVLSAS</sequence>
<keyword evidence="4" id="KW-1133">Transmembrane helix</keyword>
<keyword evidence="2" id="KW-0865">Zymogen</keyword>
<accession>A0A8J5W0U3</accession>
<dbReference type="Pfam" id="PF05184">
    <property type="entry name" value="SapB_1"/>
    <property type="match status" value="1"/>
</dbReference>
<dbReference type="GO" id="GO:0004190">
    <property type="term" value="F:aspartic-type endopeptidase activity"/>
    <property type="evidence" value="ECO:0007669"/>
    <property type="project" value="UniProtKB-KW"/>
</dbReference>
<dbReference type="EMBL" id="JAAALK010000284">
    <property type="protein sequence ID" value="KAG8067699.1"/>
    <property type="molecule type" value="Genomic_DNA"/>
</dbReference>
<reference evidence="6" key="1">
    <citation type="journal article" date="2021" name="bioRxiv">
        <title>Whole Genome Assembly and Annotation of Northern Wild Rice, Zizania palustris L., Supports a Whole Genome Duplication in the Zizania Genus.</title>
        <authorList>
            <person name="Haas M."/>
            <person name="Kono T."/>
            <person name="Macchietto M."/>
            <person name="Millas R."/>
            <person name="McGilp L."/>
            <person name="Shao M."/>
            <person name="Duquette J."/>
            <person name="Hirsch C.N."/>
            <person name="Kimball J."/>
        </authorList>
    </citation>
    <scope>NUCLEOTIDE SEQUENCE</scope>
    <source>
        <tissue evidence="6">Fresh leaf tissue</tissue>
    </source>
</reference>
<keyword evidence="4" id="KW-0472">Membrane</keyword>
<feature type="transmembrane region" description="Helical" evidence="4">
    <location>
        <begin position="166"/>
        <end position="185"/>
    </location>
</feature>
<evidence type="ECO:0000313" key="6">
    <source>
        <dbReference type="EMBL" id="KAG8067699.1"/>
    </source>
</evidence>
<dbReference type="GO" id="GO:0006629">
    <property type="term" value="P:lipid metabolic process"/>
    <property type="evidence" value="ECO:0007669"/>
    <property type="project" value="InterPro"/>
</dbReference>
<feature type="domain" description="Saposin B-type" evidence="5">
    <location>
        <begin position="206"/>
        <end position="285"/>
    </location>
</feature>
<dbReference type="Proteomes" id="UP000729402">
    <property type="component" value="Unassembled WGS sequence"/>
</dbReference>
<proteinExistence type="predicted"/>
<gene>
    <name evidence="6" type="ORF">GUJ93_ZPchr0005g15361</name>
</gene>
<protein>
    <recommendedName>
        <fullName evidence="5">Saposin B-type domain-containing protein</fullName>
    </recommendedName>
</protein>
<dbReference type="PANTHER" id="PTHR35756:SF1">
    <property type="entry name" value="OS05G0337400 PROTEIN"/>
    <property type="match status" value="1"/>
</dbReference>
<organism evidence="6 7">
    <name type="scientific">Zizania palustris</name>
    <name type="common">Northern wild rice</name>
    <dbReference type="NCBI Taxonomy" id="103762"/>
    <lineage>
        <taxon>Eukaryota</taxon>
        <taxon>Viridiplantae</taxon>
        <taxon>Streptophyta</taxon>
        <taxon>Embryophyta</taxon>
        <taxon>Tracheophyta</taxon>
        <taxon>Spermatophyta</taxon>
        <taxon>Magnoliopsida</taxon>
        <taxon>Liliopsida</taxon>
        <taxon>Poales</taxon>
        <taxon>Poaceae</taxon>
        <taxon>BOP clade</taxon>
        <taxon>Oryzoideae</taxon>
        <taxon>Oryzeae</taxon>
        <taxon>Zizaniinae</taxon>
        <taxon>Zizania</taxon>
    </lineage>
</organism>
<comment type="caution">
    <text evidence="6">The sequence shown here is derived from an EMBL/GenBank/DDBJ whole genome shotgun (WGS) entry which is preliminary data.</text>
</comment>
<evidence type="ECO:0000256" key="2">
    <source>
        <dbReference type="ARBA" id="ARBA00023145"/>
    </source>
</evidence>
<dbReference type="InterPro" id="IPR007856">
    <property type="entry name" value="SapB_1"/>
</dbReference>
<evidence type="ECO:0000256" key="4">
    <source>
        <dbReference type="SAM" id="Phobius"/>
    </source>
</evidence>
<dbReference type="Pfam" id="PF03489">
    <property type="entry name" value="SapB_2"/>
    <property type="match status" value="1"/>
</dbReference>
<evidence type="ECO:0000256" key="3">
    <source>
        <dbReference type="ARBA" id="ARBA00023157"/>
    </source>
</evidence>
<keyword evidence="4" id="KW-0812">Transmembrane</keyword>
<dbReference type="AlphaFoldDB" id="A0A8J5W0U3"/>
<evidence type="ECO:0000256" key="1">
    <source>
        <dbReference type="ARBA" id="ARBA00022750"/>
    </source>
</evidence>
<dbReference type="GO" id="GO:0009507">
    <property type="term" value="C:chloroplast"/>
    <property type="evidence" value="ECO:0007669"/>
    <property type="project" value="TreeGrafter"/>
</dbReference>
<dbReference type="SMART" id="SM00741">
    <property type="entry name" value="SapB"/>
    <property type="match status" value="2"/>
</dbReference>
<keyword evidence="1" id="KW-0064">Aspartyl protease</keyword>
<dbReference type="InterPro" id="IPR008138">
    <property type="entry name" value="SapB_2"/>
</dbReference>
<keyword evidence="1" id="KW-0645">Protease</keyword>
<keyword evidence="7" id="KW-1185">Reference proteome</keyword>